<evidence type="ECO:0000313" key="1">
    <source>
        <dbReference type="Proteomes" id="UP000695022"/>
    </source>
</evidence>
<dbReference type="Proteomes" id="UP000695022">
    <property type="component" value="Unplaced"/>
</dbReference>
<dbReference type="Pfam" id="PF05427">
    <property type="entry name" value="FIBP"/>
    <property type="match status" value="1"/>
</dbReference>
<sequence>MKKRGVMEETGIPLEVLKSDIHNHFKLFDMLEPLLQQPPRFEKQLKFQILPEMQRMIIENYYKFDDCVIREILGKKLSSKTRKELDDVSERSRVNLKSCRRQFENMKHVFKAVEEMRGSLEQNVQQSFLLPIELARKYAAVVFITSNRFETGKKKLAYLEFDDFAHCANLMITNWSCASADCQREDMLDVDFDRDFLQDLKDLKILLDRDLIDEHKGITCRNLKARLSEKVCNDLQANFKTLSRSLVNIACNLIHSKELRDLFVDLVETFIETCRGARLCYDDVRCFLEEYQQAVKSMELIKRSNLQIYGTWDRYMNTVSSCLLQLYHI</sequence>
<accession>A0ABM1EX17</accession>
<protein>
    <submittedName>
        <fullName evidence="2">Acidic fibroblast growth factor intracellular-binding protein-like</fullName>
    </submittedName>
</protein>
<evidence type="ECO:0000313" key="2">
    <source>
        <dbReference type="RefSeq" id="XP_014676738.1"/>
    </source>
</evidence>
<dbReference type="RefSeq" id="XP_014676738.1">
    <property type="nucleotide sequence ID" value="XM_014821252.1"/>
</dbReference>
<keyword evidence="1" id="KW-1185">Reference proteome</keyword>
<dbReference type="GeneID" id="106816628"/>
<name>A0ABM1EX17_PRICU</name>
<organism evidence="1 2">
    <name type="scientific">Priapulus caudatus</name>
    <name type="common">Priapulid worm</name>
    <dbReference type="NCBI Taxonomy" id="37621"/>
    <lineage>
        <taxon>Eukaryota</taxon>
        <taxon>Metazoa</taxon>
        <taxon>Ecdysozoa</taxon>
        <taxon>Scalidophora</taxon>
        <taxon>Priapulida</taxon>
        <taxon>Priapulimorpha</taxon>
        <taxon>Priapulimorphida</taxon>
        <taxon>Priapulidae</taxon>
        <taxon>Priapulus</taxon>
    </lineage>
</organism>
<dbReference type="PANTHER" id="PTHR13223">
    <property type="entry name" value="ACIDIC FIBROBLAST GROWTH FACTOR INTRACELLULAR BINDING PROTEIN"/>
    <property type="match status" value="1"/>
</dbReference>
<dbReference type="InterPro" id="IPR008614">
    <property type="entry name" value="FIBP"/>
</dbReference>
<reference evidence="2" key="1">
    <citation type="submission" date="2025-08" db="UniProtKB">
        <authorList>
            <consortium name="RefSeq"/>
        </authorList>
    </citation>
    <scope>IDENTIFICATION</scope>
</reference>
<dbReference type="PANTHER" id="PTHR13223:SF2">
    <property type="entry name" value="ACIDIC FIBROBLAST GROWTH FACTOR INTRACELLULAR-BINDING PROTEIN"/>
    <property type="match status" value="1"/>
</dbReference>
<gene>
    <name evidence="2" type="primary">LOC106816628</name>
</gene>
<proteinExistence type="predicted"/>